<evidence type="ECO:0000313" key="19">
    <source>
        <dbReference type="Proteomes" id="UP000250043"/>
    </source>
</evidence>
<dbReference type="Gene3D" id="3.40.50.200">
    <property type="entry name" value="Peptidase S8/S53 domain"/>
    <property type="match status" value="1"/>
</dbReference>
<dbReference type="GO" id="GO:0006508">
    <property type="term" value="P:proteolysis"/>
    <property type="evidence" value="ECO:0007669"/>
    <property type="project" value="UniProtKB-KW"/>
</dbReference>
<evidence type="ECO:0000256" key="12">
    <source>
        <dbReference type="ARBA" id="ARBA00023026"/>
    </source>
</evidence>
<dbReference type="OrthoDB" id="409122at2759"/>
<keyword evidence="14" id="KW-0325">Glycoprotein</keyword>
<dbReference type="InterPro" id="IPR000209">
    <property type="entry name" value="Peptidase_S8/S53_dom"/>
</dbReference>
<evidence type="ECO:0000256" key="4">
    <source>
        <dbReference type="ARBA" id="ARBA00012462"/>
    </source>
</evidence>
<dbReference type="GO" id="GO:0046872">
    <property type="term" value="F:metal ion binding"/>
    <property type="evidence" value="ECO:0007669"/>
    <property type="project" value="UniProtKB-UniRule"/>
</dbReference>
<evidence type="ECO:0000256" key="2">
    <source>
        <dbReference type="ARBA" id="ARBA00002451"/>
    </source>
</evidence>
<evidence type="ECO:0000256" key="5">
    <source>
        <dbReference type="ARBA" id="ARBA00022525"/>
    </source>
</evidence>
<comment type="function">
    <text evidence="2">Secreted tripeptidyl-peptidase which degrades proteins at acidic pHs and is involved in virulence.</text>
</comment>
<feature type="signal peptide" evidence="16">
    <location>
        <begin position="1"/>
        <end position="17"/>
    </location>
</feature>
<accession>A0A8E2AUY7</accession>
<keyword evidence="11 15" id="KW-0106">Calcium</keyword>
<dbReference type="InterPro" id="IPR050819">
    <property type="entry name" value="Tripeptidyl-peptidase_I"/>
</dbReference>
<feature type="active site" description="Charge relay system" evidence="15">
    <location>
        <position position="286"/>
    </location>
</feature>
<keyword evidence="5" id="KW-0964">Secreted</keyword>
<keyword evidence="9 15" id="KW-0378">Hydrolase</keyword>
<evidence type="ECO:0000256" key="11">
    <source>
        <dbReference type="ARBA" id="ARBA00022837"/>
    </source>
</evidence>
<evidence type="ECO:0000256" key="16">
    <source>
        <dbReference type="SAM" id="SignalP"/>
    </source>
</evidence>
<comment type="catalytic activity">
    <reaction evidence="1">
        <text>Release of an N-terminal tripeptide from a polypeptide.</text>
        <dbReference type="EC" id="3.4.14.10"/>
    </reaction>
</comment>
<evidence type="ECO:0000256" key="1">
    <source>
        <dbReference type="ARBA" id="ARBA00001910"/>
    </source>
</evidence>
<dbReference type="SUPFAM" id="SSF52743">
    <property type="entry name" value="Subtilisin-like"/>
    <property type="match status" value="1"/>
</dbReference>
<feature type="domain" description="Peptidase S53" evidence="17">
    <location>
        <begin position="206"/>
        <end position="563"/>
    </location>
</feature>
<proteinExistence type="predicted"/>
<dbReference type="AlphaFoldDB" id="A0A8E2AUY7"/>
<evidence type="ECO:0000256" key="9">
    <source>
        <dbReference type="ARBA" id="ARBA00022801"/>
    </source>
</evidence>
<feature type="chain" id="PRO_5034431043" description="tripeptidyl-peptidase II" evidence="16">
    <location>
        <begin position="18"/>
        <end position="563"/>
    </location>
</feature>
<dbReference type="InterPro" id="IPR030400">
    <property type="entry name" value="Sedolisin_dom"/>
</dbReference>
<feature type="binding site" evidence="15">
    <location>
        <position position="542"/>
    </location>
    <ligand>
        <name>Ca(2+)</name>
        <dbReference type="ChEBI" id="CHEBI:29108"/>
    </ligand>
</feature>
<keyword evidence="10 15" id="KW-0720">Serine protease</keyword>
<dbReference type="Proteomes" id="UP000250043">
    <property type="component" value="Unassembled WGS sequence"/>
</dbReference>
<dbReference type="SMART" id="SM00944">
    <property type="entry name" value="Pro-kuma_activ"/>
    <property type="match status" value="1"/>
</dbReference>
<keyword evidence="8 16" id="KW-0732">Signal</keyword>
<evidence type="ECO:0000256" key="3">
    <source>
        <dbReference type="ARBA" id="ARBA00004239"/>
    </source>
</evidence>
<dbReference type="InterPro" id="IPR015366">
    <property type="entry name" value="S53_propep"/>
</dbReference>
<feature type="binding site" evidence="15">
    <location>
        <position position="544"/>
    </location>
    <ligand>
        <name>Ca(2+)</name>
        <dbReference type="ChEBI" id="CHEBI:29108"/>
    </ligand>
</feature>
<keyword evidence="7 15" id="KW-0479">Metal-binding</keyword>
<evidence type="ECO:0000256" key="10">
    <source>
        <dbReference type="ARBA" id="ARBA00022825"/>
    </source>
</evidence>
<evidence type="ECO:0000256" key="15">
    <source>
        <dbReference type="PROSITE-ProRule" id="PRU01032"/>
    </source>
</evidence>
<organism evidence="18 19">
    <name type="scientific">Obba rivulosa</name>
    <dbReference type="NCBI Taxonomy" id="1052685"/>
    <lineage>
        <taxon>Eukaryota</taxon>
        <taxon>Fungi</taxon>
        <taxon>Dikarya</taxon>
        <taxon>Basidiomycota</taxon>
        <taxon>Agaricomycotina</taxon>
        <taxon>Agaricomycetes</taxon>
        <taxon>Polyporales</taxon>
        <taxon>Gelatoporiaceae</taxon>
        <taxon>Obba</taxon>
    </lineage>
</organism>
<dbReference type="InterPro" id="IPR036852">
    <property type="entry name" value="Peptidase_S8/S53_dom_sf"/>
</dbReference>
<evidence type="ECO:0000313" key="18">
    <source>
        <dbReference type="EMBL" id="OCH90803.1"/>
    </source>
</evidence>
<dbReference type="Pfam" id="PF09286">
    <property type="entry name" value="Pro-kuma_activ"/>
    <property type="match status" value="1"/>
</dbReference>
<evidence type="ECO:0000256" key="7">
    <source>
        <dbReference type="ARBA" id="ARBA00022723"/>
    </source>
</evidence>
<evidence type="ECO:0000256" key="14">
    <source>
        <dbReference type="ARBA" id="ARBA00023180"/>
    </source>
</evidence>
<feature type="binding site" evidence="15">
    <location>
        <position position="523"/>
    </location>
    <ligand>
        <name>Ca(2+)</name>
        <dbReference type="ChEBI" id="CHEBI:29108"/>
    </ligand>
</feature>
<dbReference type="GO" id="GO:0004252">
    <property type="term" value="F:serine-type endopeptidase activity"/>
    <property type="evidence" value="ECO:0007669"/>
    <property type="project" value="UniProtKB-UniRule"/>
</dbReference>
<reference evidence="18 19" key="1">
    <citation type="submission" date="2016-07" db="EMBL/GenBank/DDBJ databases">
        <title>Draft genome of the white-rot fungus Obba rivulosa 3A-2.</title>
        <authorList>
            <consortium name="DOE Joint Genome Institute"/>
            <person name="Miettinen O."/>
            <person name="Riley R."/>
            <person name="Acob R."/>
            <person name="Barry K."/>
            <person name="Cullen D."/>
            <person name="De Vries R."/>
            <person name="Hainaut M."/>
            <person name="Hatakka A."/>
            <person name="Henrissat B."/>
            <person name="Hilden K."/>
            <person name="Kuo R."/>
            <person name="Labutti K."/>
            <person name="Lipzen A."/>
            <person name="Makela M.R."/>
            <person name="Sandor L."/>
            <person name="Spatafora J.W."/>
            <person name="Grigoriev I.V."/>
            <person name="Hibbett D.S."/>
        </authorList>
    </citation>
    <scope>NUCLEOTIDE SEQUENCE [LARGE SCALE GENOMIC DNA]</scope>
    <source>
        <strain evidence="18 19">3A-2</strain>
    </source>
</reference>
<evidence type="ECO:0000256" key="6">
    <source>
        <dbReference type="ARBA" id="ARBA00022670"/>
    </source>
</evidence>
<dbReference type="SUPFAM" id="SSF54897">
    <property type="entry name" value="Protease propeptides/inhibitors"/>
    <property type="match status" value="1"/>
</dbReference>
<dbReference type="CDD" id="cd11377">
    <property type="entry name" value="Pro-peptidase_S53"/>
    <property type="match status" value="1"/>
</dbReference>
<dbReference type="GO" id="GO:0008240">
    <property type="term" value="F:tripeptidyl-peptidase activity"/>
    <property type="evidence" value="ECO:0007669"/>
    <property type="project" value="UniProtKB-EC"/>
</dbReference>
<dbReference type="PROSITE" id="PS51695">
    <property type="entry name" value="SEDOLISIN"/>
    <property type="match status" value="1"/>
</dbReference>
<sequence>MIAATIFIASLYALSLGKPLSHPLQRRDVLEDIPNGFKWSSTPSPSTVLQMRLALVQSDPAGLERALYDVSTPSSPSYGNYLTREEAAAFVAPTSETQQAVNAWLAEHNITATPLTPAGDSLSFDVPVSMANEIFGANFSVYTHEATGNQAIRTLGYSIPADLEGHVDFVHPTTVFPVYKIGRSPAVTMLAANLTPEAVPSSCATSITPACLQGLYGIPTTPATQPSNKIGVAGFIEQYANEADLMQFLERYRPDVPPSSGFSVASIAGGQNLQTPGLAGEEANLDIQYTVGIATNVSNIFLTVGGDPLDGFTAFMNFVEFLLSELDPPQVVSVSYGFDEVVWPQSYAFPMCTSLGQLALRGVSILYASGDAGVSGFQGSINCINSAFIPTFPSTCPYVTSVGGTTGIIPETAATLSSGGFSNYFAFPDYQASAVSSYLSSIGSLNTGKFQPAGRAFPDISAQAERYQIAWRGEIYQVSGTSASTPVVASIIALINDELAAAGKPPLGFLNPLLYANPSVLTDITSGSNPGCGTNGFPALPGWDPVTGLGTPNFSSLRTLAGL</sequence>
<dbReference type="PANTHER" id="PTHR14218:SF15">
    <property type="entry name" value="TRIPEPTIDYL-PEPTIDASE 1"/>
    <property type="match status" value="1"/>
</dbReference>
<dbReference type="FunFam" id="3.40.50.200:FF:000015">
    <property type="entry name" value="Tripeptidyl peptidase A"/>
    <property type="match status" value="1"/>
</dbReference>
<gene>
    <name evidence="18" type="ORF">OBBRIDRAFT_776279</name>
</gene>
<dbReference type="Pfam" id="PF00082">
    <property type="entry name" value="Peptidase_S8"/>
    <property type="match status" value="1"/>
</dbReference>
<dbReference type="EC" id="3.4.14.10" evidence="4"/>
<keyword evidence="6 15" id="KW-0645">Protease</keyword>
<comment type="cofactor">
    <cofactor evidence="15">
        <name>Ca(2+)</name>
        <dbReference type="ChEBI" id="CHEBI:29108"/>
    </cofactor>
    <text evidence="15">Binds 1 Ca(2+) ion per subunit.</text>
</comment>
<comment type="subcellular location">
    <subcellularLocation>
        <location evidence="3">Secreted</location>
        <location evidence="3">Extracellular space</location>
    </subcellularLocation>
</comment>
<keyword evidence="12" id="KW-0843">Virulence</keyword>
<feature type="active site" description="Charge relay system" evidence="15">
    <location>
        <position position="482"/>
    </location>
</feature>
<feature type="binding site" evidence="15">
    <location>
        <position position="524"/>
    </location>
    <ligand>
        <name>Ca(2+)</name>
        <dbReference type="ChEBI" id="CHEBI:29108"/>
    </ligand>
</feature>
<feature type="active site" description="Charge relay system" evidence="15">
    <location>
        <position position="282"/>
    </location>
</feature>
<dbReference type="EMBL" id="KV722397">
    <property type="protein sequence ID" value="OCH90803.1"/>
    <property type="molecule type" value="Genomic_DNA"/>
</dbReference>
<dbReference type="PANTHER" id="PTHR14218">
    <property type="entry name" value="PROTEASE S8 TRIPEPTIDYL PEPTIDASE I CLN2"/>
    <property type="match status" value="1"/>
</dbReference>
<keyword evidence="13" id="KW-0865">Zymogen</keyword>
<evidence type="ECO:0000259" key="17">
    <source>
        <dbReference type="PROSITE" id="PS51695"/>
    </source>
</evidence>
<dbReference type="CDD" id="cd04056">
    <property type="entry name" value="Peptidases_S53"/>
    <property type="match status" value="1"/>
</dbReference>
<dbReference type="GO" id="GO:0005576">
    <property type="term" value="C:extracellular region"/>
    <property type="evidence" value="ECO:0007669"/>
    <property type="project" value="UniProtKB-SubCell"/>
</dbReference>
<keyword evidence="19" id="KW-1185">Reference proteome</keyword>
<protein>
    <recommendedName>
        <fullName evidence="4">tripeptidyl-peptidase II</fullName>
        <ecNumber evidence="4">3.4.14.10</ecNumber>
    </recommendedName>
</protein>
<evidence type="ECO:0000256" key="8">
    <source>
        <dbReference type="ARBA" id="ARBA00022729"/>
    </source>
</evidence>
<evidence type="ECO:0000256" key="13">
    <source>
        <dbReference type="ARBA" id="ARBA00023145"/>
    </source>
</evidence>
<name>A0A8E2AUY7_9APHY</name>